<dbReference type="Gene3D" id="1.20.120.1490">
    <property type="match status" value="1"/>
</dbReference>
<evidence type="ECO:0008006" key="5">
    <source>
        <dbReference type="Google" id="ProtNLM"/>
    </source>
</evidence>
<dbReference type="RefSeq" id="WP_068412257.1">
    <property type="nucleotide sequence ID" value="NZ_LRDB01000003.1"/>
</dbReference>
<dbReference type="AlphaFoldDB" id="A0A150XUI8"/>
<dbReference type="PANTHER" id="PTHR38102">
    <property type="entry name" value="PERIPLASMIC CHAPERONE SPY"/>
    <property type="match status" value="1"/>
</dbReference>
<sequence length="164" mass="18475">MKKSKMKWLGTLGLAVLLASNLNVNAQGFRGDQKPPSDHPMEMNNGQKPEQRGPERRGLEIPNLTTAQESQLKEFHLQEVKKAQPMENLVAEKEARLNTLTSAEKYDEKAVNKVIEEIGDLKTDLAKLKVAGQQKIKSILTDEQLVIFNQHQKKGPKENGPRRN</sequence>
<keyword evidence="4" id="KW-1185">Reference proteome</keyword>
<evidence type="ECO:0000256" key="1">
    <source>
        <dbReference type="SAM" id="MobiDB-lite"/>
    </source>
</evidence>
<dbReference type="InterPro" id="IPR025961">
    <property type="entry name" value="Metal_resist"/>
</dbReference>
<evidence type="ECO:0000256" key="2">
    <source>
        <dbReference type="SAM" id="SignalP"/>
    </source>
</evidence>
<gene>
    <name evidence="3" type="ORF">AWN68_14050</name>
</gene>
<dbReference type="InterPro" id="IPR052211">
    <property type="entry name" value="Cpx_auxiliary_protein"/>
</dbReference>
<organism evidence="3 4">
    <name type="scientific">Roseivirga echinicomitans</name>
    <dbReference type="NCBI Taxonomy" id="296218"/>
    <lineage>
        <taxon>Bacteria</taxon>
        <taxon>Pseudomonadati</taxon>
        <taxon>Bacteroidota</taxon>
        <taxon>Cytophagia</taxon>
        <taxon>Cytophagales</taxon>
        <taxon>Roseivirgaceae</taxon>
        <taxon>Roseivirga</taxon>
    </lineage>
</organism>
<dbReference type="PANTHER" id="PTHR38102:SF1">
    <property type="entry name" value="PERIPLASMIC CHAPERONE SPY"/>
    <property type="match status" value="1"/>
</dbReference>
<reference evidence="3 4" key="1">
    <citation type="submission" date="2016-01" db="EMBL/GenBank/DDBJ databases">
        <title>Genome sequencing of Roseivirga echinicomitans KMM 6058.</title>
        <authorList>
            <person name="Selvaratnam C."/>
            <person name="Thevarajoo S."/>
            <person name="Goh K.M."/>
            <person name="Ee R."/>
            <person name="Chan K.-G."/>
            <person name="Chong C.S."/>
        </authorList>
    </citation>
    <scope>NUCLEOTIDE SEQUENCE [LARGE SCALE GENOMIC DNA]</scope>
    <source>
        <strain evidence="3 4">KMM 6058</strain>
    </source>
</reference>
<dbReference type="STRING" id="296218.AWN68_14050"/>
<comment type="caution">
    <text evidence="3">The sequence shown here is derived from an EMBL/GenBank/DDBJ whole genome shotgun (WGS) entry which is preliminary data.</text>
</comment>
<feature type="signal peptide" evidence="2">
    <location>
        <begin position="1"/>
        <end position="26"/>
    </location>
</feature>
<feature type="compositionally biased region" description="Basic and acidic residues" evidence="1">
    <location>
        <begin position="31"/>
        <end position="41"/>
    </location>
</feature>
<evidence type="ECO:0000313" key="4">
    <source>
        <dbReference type="Proteomes" id="UP000075615"/>
    </source>
</evidence>
<protein>
    <recommendedName>
        <fullName evidence="5">Periplasmic heavy metal sensor</fullName>
    </recommendedName>
</protein>
<feature type="compositionally biased region" description="Basic and acidic residues" evidence="1">
    <location>
        <begin position="49"/>
        <end position="59"/>
    </location>
</feature>
<proteinExistence type="predicted"/>
<accession>A0A150XUI8</accession>
<dbReference type="Proteomes" id="UP000075615">
    <property type="component" value="Unassembled WGS sequence"/>
</dbReference>
<dbReference type="OrthoDB" id="982419at2"/>
<feature type="chain" id="PRO_5007575203" description="Periplasmic heavy metal sensor" evidence="2">
    <location>
        <begin position="27"/>
        <end position="164"/>
    </location>
</feature>
<dbReference type="GO" id="GO:0030288">
    <property type="term" value="C:outer membrane-bounded periplasmic space"/>
    <property type="evidence" value="ECO:0007669"/>
    <property type="project" value="TreeGrafter"/>
</dbReference>
<feature type="region of interest" description="Disordered" evidence="1">
    <location>
        <begin position="27"/>
        <end position="61"/>
    </location>
</feature>
<dbReference type="EMBL" id="LRDB01000003">
    <property type="protein sequence ID" value="KYG82383.1"/>
    <property type="molecule type" value="Genomic_DNA"/>
</dbReference>
<evidence type="ECO:0000313" key="3">
    <source>
        <dbReference type="EMBL" id="KYG82383.1"/>
    </source>
</evidence>
<keyword evidence="2" id="KW-0732">Signal</keyword>
<dbReference type="GO" id="GO:0051082">
    <property type="term" value="F:unfolded protein binding"/>
    <property type="evidence" value="ECO:0007669"/>
    <property type="project" value="TreeGrafter"/>
</dbReference>
<name>A0A150XUI8_9BACT</name>
<dbReference type="Pfam" id="PF13801">
    <property type="entry name" value="Metal_resist"/>
    <property type="match status" value="1"/>
</dbReference>